<comment type="subcellular location">
    <subcellularLocation>
        <location evidence="1">Cell membrane</location>
        <topology evidence="1">Multi-pass membrane protein</topology>
    </subcellularLocation>
</comment>
<dbReference type="RefSeq" id="WP_130982355.1">
    <property type="nucleotide sequence ID" value="NZ_SISG01000001.1"/>
</dbReference>
<evidence type="ECO:0000256" key="9">
    <source>
        <dbReference type="ARBA" id="ARBA00022989"/>
    </source>
</evidence>
<protein>
    <submittedName>
        <fullName evidence="13">Cytochrome d ubiquinol oxidase subunit II</fullName>
    </submittedName>
</protein>
<proteinExistence type="inferred from homology"/>
<evidence type="ECO:0000256" key="6">
    <source>
        <dbReference type="ARBA" id="ARBA00022692"/>
    </source>
</evidence>
<evidence type="ECO:0000256" key="3">
    <source>
        <dbReference type="ARBA" id="ARBA00022448"/>
    </source>
</evidence>
<keyword evidence="11 12" id="KW-0472">Membrane</keyword>
<keyword evidence="8" id="KW-0249">Electron transport</keyword>
<dbReference type="GO" id="GO:0019646">
    <property type="term" value="P:aerobic electron transport chain"/>
    <property type="evidence" value="ECO:0007669"/>
    <property type="project" value="TreeGrafter"/>
</dbReference>
<dbReference type="GO" id="GO:0070069">
    <property type="term" value="C:cytochrome complex"/>
    <property type="evidence" value="ECO:0007669"/>
    <property type="project" value="TreeGrafter"/>
</dbReference>
<sequence length="345" mass="37508">MDTLPTIWFVAIAVLWIGYLLLEGFDLGVGMHMIFSTKNNVQRRVMLNSIGPVWDGNEVWLITAGAATFAAFPFWYASLFSTLYIPLTLVLLGLIFRAVAIEYRGKGATARWRRAWDLALGLGSLVSAFGIGAALALTTTGLPINENGDRVGGPFAWLNGYAILGGLAVVGFCLVHAAAFLGLKTEGSVRENARRFLVRWSPIALLPIVGWVLAVQFINGKTWTWALILVAVVAVVWAWFSARAGREGRAFTGIAVFLLFGASSIFASAFPNVLPSTLSPEFNLTVSNASSGDYTLGVMTVVAAFGLPLVFLYQGWTYWVFRKRVSETHIPDAHVVRAAVLTRES</sequence>
<feature type="transmembrane region" description="Helical" evidence="12">
    <location>
        <begin position="6"/>
        <end position="35"/>
    </location>
</feature>
<keyword evidence="14" id="KW-1185">Reference proteome</keyword>
<comment type="similarity">
    <text evidence="2">Belongs to the cytochrome ubiquinol oxidase subunit 2 family.</text>
</comment>
<keyword evidence="3" id="KW-0813">Transport</keyword>
<evidence type="ECO:0000256" key="12">
    <source>
        <dbReference type="SAM" id="Phobius"/>
    </source>
</evidence>
<dbReference type="AlphaFoldDB" id="A0A4Q9GXB7"/>
<evidence type="ECO:0000313" key="14">
    <source>
        <dbReference type="Proteomes" id="UP000294194"/>
    </source>
</evidence>
<comment type="caution">
    <text evidence="13">The sequence shown here is derived from an EMBL/GenBank/DDBJ whole genome shotgun (WGS) entry which is preliminary data.</text>
</comment>
<gene>
    <name evidence="13" type="primary">cydB</name>
    <name evidence="13" type="ORF">EYE40_13060</name>
</gene>
<evidence type="ECO:0000256" key="7">
    <source>
        <dbReference type="ARBA" id="ARBA00022723"/>
    </source>
</evidence>
<dbReference type="GO" id="GO:0005886">
    <property type="term" value="C:plasma membrane"/>
    <property type="evidence" value="ECO:0007669"/>
    <property type="project" value="UniProtKB-SubCell"/>
</dbReference>
<name>A0A4Q9GXB7_9MICO</name>
<evidence type="ECO:0000256" key="4">
    <source>
        <dbReference type="ARBA" id="ARBA00022475"/>
    </source>
</evidence>
<keyword evidence="5" id="KW-0349">Heme</keyword>
<evidence type="ECO:0000256" key="10">
    <source>
        <dbReference type="ARBA" id="ARBA00023004"/>
    </source>
</evidence>
<keyword evidence="10" id="KW-0408">Iron</keyword>
<evidence type="ECO:0000256" key="1">
    <source>
        <dbReference type="ARBA" id="ARBA00004651"/>
    </source>
</evidence>
<keyword evidence="4" id="KW-1003">Cell membrane</keyword>
<evidence type="ECO:0000256" key="2">
    <source>
        <dbReference type="ARBA" id="ARBA00007543"/>
    </source>
</evidence>
<organism evidence="13 14">
    <name type="scientific">Glaciihabitans arcticus</name>
    <dbReference type="NCBI Taxonomy" id="2668039"/>
    <lineage>
        <taxon>Bacteria</taxon>
        <taxon>Bacillati</taxon>
        <taxon>Actinomycetota</taxon>
        <taxon>Actinomycetes</taxon>
        <taxon>Micrococcales</taxon>
        <taxon>Microbacteriaceae</taxon>
        <taxon>Glaciihabitans</taxon>
    </lineage>
</organism>
<feature type="transmembrane region" description="Helical" evidence="12">
    <location>
        <begin position="83"/>
        <end position="103"/>
    </location>
</feature>
<reference evidence="14" key="1">
    <citation type="submission" date="2019-02" db="EMBL/GenBank/DDBJ databases">
        <title>Glaciihabitans arcticus sp. nov., a psychrotolerant bacterium isolated from polar soil.</title>
        <authorList>
            <person name="Dahal R.H."/>
        </authorList>
    </citation>
    <scope>NUCLEOTIDE SEQUENCE [LARGE SCALE GENOMIC DNA]</scope>
    <source>
        <strain evidence="14">RP-3-7</strain>
    </source>
</reference>
<feature type="transmembrane region" description="Helical" evidence="12">
    <location>
        <begin position="223"/>
        <end position="242"/>
    </location>
</feature>
<keyword evidence="6 12" id="KW-0812">Transmembrane</keyword>
<dbReference type="PIRSF" id="PIRSF000267">
    <property type="entry name" value="Cyt_oxidse_sub2"/>
    <property type="match status" value="1"/>
</dbReference>
<accession>A0A4Q9GXB7</accession>
<dbReference type="EMBL" id="SISG01000001">
    <property type="protein sequence ID" value="TBN58248.1"/>
    <property type="molecule type" value="Genomic_DNA"/>
</dbReference>
<dbReference type="InterPro" id="IPR003317">
    <property type="entry name" value="Cyt-d_oxidase_su2"/>
</dbReference>
<keyword evidence="9 12" id="KW-1133">Transmembrane helix</keyword>
<feature type="transmembrane region" description="Helical" evidence="12">
    <location>
        <begin position="158"/>
        <end position="184"/>
    </location>
</feature>
<dbReference type="Proteomes" id="UP000294194">
    <property type="component" value="Unassembled WGS sequence"/>
</dbReference>
<dbReference type="Pfam" id="PF02322">
    <property type="entry name" value="Cyt_bd_oxida_II"/>
    <property type="match status" value="1"/>
</dbReference>
<dbReference type="GO" id="GO:0009055">
    <property type="term" value="F:electron transfer activity"/>
    <property type="evidence" value="ECO:0007669"/>
    <property type="project" value="TreeGrafter"/>
</dbReference>
<dbReference type="PANTHER" id="PTHR43141:SF5">
    <property type="entry name" value="CYTOCHROME BD-I UBIQUINOL OXIDASE SUBUNIT 2"/>
    <property type="match status" value="1"/>
</dbReference>
<evidence type="ECO:0000256" key="5">
    <source>
        <dbReference type="ARBA" id="ARBA00022617"/>
    </source>
</evidence>
<dbReference type="GO" id="GO:0016682">
    <property type="term" value="F:oxidoreductase activity, acting on diphenols and related substances as donors, oxygen as acceptor"/>
    <property type="evidence" value="ECO:0007669"/>
    <property type="project" value="TreeGrafter"/>
</dbReference>
<evidence type="ECO:0000313" key="13">
    <source>
        <dbReference type="EMBL" id="TBN58248.1"/>
    </source>
</evidence>
<feature type="transmembrane region" description="Helical" evidence="12">
    <location>
        <begin position="294"/>
        <end position="313"/>
    </location>
</feature>
<keyword evidence="7" id="KW-0479">Metal-binding</keyword>
<feature type="transmembrane region" description="Helical" evidence="12">
    <location>
        <begin position="115"/>
        <end position="138"/>
    </location>
</feature>
<dbReference type="PANTHER" id="PTHR43141">
    <property type="entry name" value="CYTOCHROME BD2 SUBUNIT II"/>
    <property type="match status" value="1"/>
</dbReference>
<dbReference type="GO" id="GO:0046872">
    <property type="term" value="F:metal ion binding"/>
    <property type="evidence" value="ECO:0007669"/>
    <property type="project" value="UniProtKB-KW"/>
</dbReference>
<feature type="transmembrane region" description="Helical" evidence="12">
    <location>
        <begin position="254"/>
        <end position="274"/>
    </location>
</feature>
<evidence type="ECO:0000256" key="8">
    <source>
        <dbReference type="ARBA" id="ARBA00022982"/>
    </source>
</evidence>
<dbReference type="NCBIfam" id="TIGR00203">
    <property type="entry name" value="cydB"/>
    <property type="match status" value="1"/>
</dbReference>
<feature type="transmembrane region" description="Helical" evidence="12">
    <location>
        <begin position="196"/>
        <end position="217"/>
    </location>
</feature>
<evidence type="ECO:0000256" key="11">
    <source>
        <dbReference type="ARBA" id="ARBA00023136"/>
    </source>
</evidence>